<evidence type="ECO:0000313" key="2">
    <source>
        <dbReference type="EMBL" id="SDI27511.1"/>
    </source>
</evidence>
<evidence type="ECO:0000256" key="1">
    <source>
        <dbReference type="SAM" id="Phobius"/>
    </source>
</evidence>
<organism evidence="2 3">
    <name type="scientific">Paraburkholderia steynii</name>
    <dbReference type="NCBI Taxonomy" id="1245441"/>
    <lineage>
        <taxon>Bacteria</taxon>
        <taxon>Pseudomonadati</taxon>
        <taxon>Pseudomonadota</taxon>
        <taxon>Betaproteobacteria</taxon>
        <taxon>Burkholderiales</taxon>
        <taxon>Burkholderiaceae</taxon>
        <taxon>Paraburkholderia</taxon>
    </lineage>
</organism>
<protein>
    <submittedName>
        <fullName evidence="2">Uncharacterized protein</fullName>
    </submittedName>
</protein>
<comment type="caution">
    <text evidence="2">The sequence shown here is derived from an EMBL/GenBank/DDBJ whole genome shotgun (WGS) entry which is preliminary data.</text>
</comment>
<evidence type="ECO:0000313" key="3">
    <source>
        <dbReference type="Proteomes" id="UP000198900"/>
    </source>
</evidence>
<keyword evidence="3" id="KW-1185">Reference proteome</keyword>
<keyword evidence="1" id="KW-1133">Transmembrane helix</keyword>
<dbReference type="Proteomes" id="UP000198900">
    <property type="component" value="Unassembled WGS sequence"/>
</dbReference>
<reference evidence="2" key="1">
    <citation type="submission" date="2016-10" db="EMBL/GenBank/DDBJ databases">
        <authorList>
            <person name="Varghese N."/>
            <person name="Submissions S."/>
        </authorList>
    </citation>
    <scope>NUCLEOTIDE SEQUENCE [LARGE SCALE GENOMIC DNA]</scope>
    <source>
        <strain evidence="2">YR281</strain>
    </source>
</reference>
<accession>A0A7Z7FIL8</accession>
<dbReference type="AlphaFoldDB" id="A0A7Z7FIL8"/>
<feature type="transmembrane region" description="Helical" evidence="1">
    <location>
        <begin position="42"/>
        <end position="63"/>
    </location>
</feature>
<dbReference type="RefSeq" id="WP_091782050.1">
    <property type="nucleotide sequence ID" value="NZ_FNDI01000014.1"/>
</dbReference>
<keyword evidence="1" id="KW-0812">Transmembrane</keyword>
<feature type="transmembrane region" description="Helical" evidence="1">
    <location>
        <begin position="75"/>
        <end position="93"/>
    </location>
</feature>
<gene>
    <name evidence="2" type="ORF">SAMN04487926_114131</name>
</gene>
<sequence>MQHVWLFFAGALLCNSVPHLSSGLQGHPFPTPFAKPHGVGDSSPLVNILWGFVNLALALVITSHHWDAARLVPDASAMLLGALAIGIFLSLHFGKVQRDKRAG</sequence>
<name>A0A7Z7FIL8_9BURK</name>
<keyword evidence="1" id="KW-0472">Membrane</keyword>
<dbReference type="EMBL" id="FNDI01000014">
    <property type="protein sequence ID" value="SDI27511.1"/>
    <property type="molecule type" value="Genomic_DNA"/>
</dbReference>
<proteinExistence type="predicted"/>